<sequence>MSKKIYILLIFCFPLLISATINLPYYIPKSYEIRKTDSPRAFIVAGIHGDEIGGYLSAVYLYKKLKLSKGDIKFIPFLNIKSIVRTYRYLEGVGDVNEKFVFSNKNELSIPEDVFNKINFVKKELINFKPDFVLSFHSGWGFSYNDRRRWGNSITIDEKKHGQIDLYTVAFKVLSEINRNNRYKRVKYSIKILNTFSNNVVRDMNDFSTWVLKNNIPVFTIESSKNSVLWRQIYNISFATLEFLKIYGFKVSNVDEILDPMNIRKFLKSIRRNNLKFKIYINGVSKEYKCGYKQKLNIFVNKNANIVVPDIELNDVGYFLVPYSEINYKHSYNFYRKIMFKIKFLVVYDILCKLEKWDNLLGNTPQIPTPGGKNGTTEDFTRPS</sequence>
<reference evidence="2 3" key="1">
    <citation type="submission" date="2016-10" db="EMBL/GenBank/DDBJ databases">
        <title>Genome sequence of a sulfur-reducing bacterium Desulfurobacterium indicum K6013.</title>
        <authorList>
            <person name="Cao J."/>
            <person name="Shao Z."/>
            <person name="Alain K."/>
            <person name="Jebbar M."/>
        </authorList>
    </citation>
    <scope>NUCLEOTIDE SEQUENCE [LARGE SCALE GENOMIC DNA]</scope>
    <source>
        <strain evidence="2 3">K6013</strain>
    </source>
</reference>
<dbReference type="STRING" id="1914305.BLW93_05745"/>
<dbReference type="Pfam" id="PF17033">
    <property type="entry name" value="Peptidase_M99"/>
    <property type="match status" value="1"/>
</dbReference>
<dbReference type="Proteomes" id="UP000187408">
    <property type="component" value="Unassembled WGS sequence"/>
</dbReference>
<dbReference type="EMBL" id="MOEN01000020">
    <property type="protein sequence ID" value="OMH40313.1"/>
    <property type="molecule type" value="Genomic_DNA"/>
</dbReference>
<dbReference type="Gene3D" id="3.40.630.10">
    <property type="entry name" value="Zn peptidases"/>
    <property type="match status" value="1"/>
</dbReference>
<dbReference type="InterPro" id="IPR031489">
    <property type="entry name" value="Peptidase_M99"/>
</dbReference>
<gene>
    <name evidence="2" type="ORF">BLW93_05745</name>
</gene>
<feature type="domain" description="D,L-carboxypeptidase peptidase" evidence="1">
    <location>
        <begin position="3"/>
        <end position="239"/>
    </location>
</feature>
<dbReference type="SUPFAM" id="SSF53187">
    <property type="entry name" value="Zn-dependent exopeptidases"/>
    <property type="match status" value="1"/>
</dbReference>
<evidence type="ECO:0000313" key="3">
    <source>
        <dbReference type="Proteomes" id="UP000187408"/>
    </source>
</evidence>
<dbReference type="AlphaFoldDB" id="A0A1R1MKM8"/>
<evidence type="ECO:0000313" key="2">
    <source>
        <dbReference type="EMBL" id="OMH40313.1"/>
    </source>
</evidence>
<protein>
    <recommendedName>
        <fullName evidence="1">D,L-carboxypeptidase peptidase domain-containing protein</fullName>
    </recommendedName>
</protein>
<dbReference type="OrthoDB" id="9782876at2"/>
<accession>A0A1R1MKM8</accession>
<comment type="caution">
    <text evidence="2">The sequence shown here is derived from an EMBL/GenBank/DDBJ whole genome shotgun (WGS) entry which is preliminary data.</text>
</comment>
<dbReference type="RefSeq" id="WP_076713152.1">
    <property type="nucleotide sequence ID" value="NZ_MOEN01000020.1"/>
</dbReference>
<evidence type="ECO:0000259" key="1">
    <source>
        <dbReference type="Pfam" id="PF17033"/>
    </source>
</evidence>
<proteinExistence type="predicted"/>
<name>A0A1R1MKM8_9BACT</name>
<keyword evidence="3" id="KW-1185">Reference proteome</keyword>
<organism evidence="2 3">
    <name type="scientific">Desulfurobacterium indicum</name>
    <dbReference type="NCBI Taxonomy" id="1914305"/>
    <lineage>
        <taxon>Bacteria</taxon>
        <taxon>Pseudomonadati</taxon>
        <taxon>Aquificota</taxon>
        <taxon>Aquificia</taxon>
        <taxon>Desulfurobacteriales</taxon>
        <taxon>Desulfurobacteriaceae</taxon>
        <taxon>Desulfurobacterium</taxon>
    </lineage>
</organism>